<accession>A0A9P8D258</accession>
<feature type="compositionally biased region" description="Low complexity" evidence="1">
    <location>
        <begin position="665"/>
        <end position="681"/>
    </location>
</feature>
<feature type="transmembrane region" description="Helical" evidence="2">
    <location>
        <begin position="39"/>
        <end position="58"/>
    </location>
</feature>
<feature type="compositionally biased region" description="Acidic residues" evidence="1">
    <location>
        <begin position="601"/>
        <end position="610"/>
    </location>
</feature>
<keyword evidence="2" id="KW-0812">Transmembrane</keyword>
<dbReference type="Proteomes" id="UP000717515">
    <property type="component" value="Unassembled WGS sequence"/>
</dbReference>
<protein>
    <submittedName>
        <fullName evidence="3">Uncharacterized protein</fullName>
    </submittedName>
</protein>
<evidence type="ECO:0000313" key="4">
    <source>
        <dbReference type="Proteomes" id="UP000717515"/>
    </source>
</evidence>
<feature type="region of interest" description="Disordered" evidence="1">
    <location>
        <begin position="558"/>
        <end position="688"/>
    </location>
</feature>
<reference evidence="3" key="1">
    <citation type="submission" date="2021-07" db="EMBL/GenBank/DDBJ databases">
        <title>Draft genome of Mortierella alpina, strain LL118, isolated from an aspen leaf litter sample.</title>
        <authorList>
            <person name="Yang S."/>
            <person name="Vinatzer B.A."/>
        </authorList>
    </citation>
    <scope>NUCLEOTIDE SEQUENCE</scope>
    <source>
        <strain evidence="3">LL118</strain>
    </source>
</reference>
<evidence type="ECO:0000256" key="2">
    <source>
        <dbReference type="SAM" id="Phobius"/>
    </source>
</evidence>
<name>A0A9P8D258_MORAP</name>
<organism evidence="3 4">
    <name type="scientific">Mortierella alpina</name>
    <name type="common">Oleaginous fungus</name>
    <name type="synonym">Mortierella renispora</name>
    <dbReference type="NCBI Taxonomy" id="64518"/>
    <lineage>
        <taxon>Eukaryota</taxon>
        <taxon>Fungi</taxon>
        <taxon>Fungi incertae sedis</taxon>
        <taxon>Mucoromycota</taxon>
        <taxon>Mortierellomycotina</taxon>
        <taxon>Mortierellomycetes</taxon>
        <taxon>Mortierellales</taxon>
        <taxon>Mortierellaceae</taxon>
        <taxon>Mortierella</taxon>
    </lineage>
</organism>
<proteinExistence type="predicted"/>
<dbReference type="EMBL" id="JAIFTL010000009">
    <property type="protein sequence ID" value="KAG9327096.1"/>
    <property type="molecule type" value="Genomic_DNA"/>
</dbReference>
<feature type="compositionally biased region" description="Polar residues" evidence="1">
    <location>
        <begin position="558"/>
        <end position="569"/>
    </location>
</feature>
<comment type="caution">
    <text evidence="3">The sequence shown here is derived from an EMBL/GenBank/DDBJ whole genome shotgun (WGS) entry which is preliminary data.</text>
</comment>
<evidence type="ECO:0000313" key="3">
    <source>
        <dbReference type="EMBL" id="KAG9327096.1"/>
    </source>
</evidence>
<sequence length="777" mass="85798">MPLWNGGSASLPFFSTPGSNGSAVTRTFLLPRSCLSPRMFVSCILATFSLLWLMLFSYSRFSFGFRNASSYSDDWARFDQHMGGTAAKTIHWRNTTLVSQFSCQSTPKITASIRGPKFDRESICTVQNLCVDDERGAWVHLGQNAEALPLINVVAADPGSDAYYRPAMLDQFPVSAYRFVDETIFLYGRDPTHRPTWTMNNLLSLHSVMTTYGGSRSSWFMRVTGQENTDTGRRKQFRYREDRDQGLDTFLLAPHGQEIVLNQDERAPHSSYQISPPSKSVPTCFARAVIGLQSRCTRPYCENLVGGSDLIDSLRAKALDVLSPSMIRFQNTDPSIVHPIVGENVPVVSEHNMTVLEGESAPRSRIQVALLGRYGNTSIPNANLLELSLLARGFAVKTIHLDHPAEIGLAQAAQLFKEQSILVAPQGDGLGYSTWMAPGTVVVSILPRFTRSSKAFTDRMMAFGKRFFAWDCQDETCVQPDRDLAHECIEAVQASYEDEHGISAAEFEEFVNMKQDFRQRSIPWKAIADCYTKDVSRRIHVEELTILIESLAKDFTPVSSDASGTYTGNDRTRRALHRRGVEDEDSEAEDLEDQSTTTLESSDEEDDGSEENSNLDKEEGVRLQTGKEESEGEDINLHEYDELPAATPSSASEDDASPDQERPITTSSVASPPSLPTSTTPNKQEVPITQGQSIRAAVGFAEFCKKGRCCGAARLLESDGSGHLGARGLTPCASSMAAIVFGARGVWGQVEESTTVQESQDLVWQVDLGRRSEDVSD</sequence>
<gene>
    <name evidence="3" type="ORF">KVV02_008726</name>
</gene>
<dbReference type="AlphaFoldDB" id="A0A9P8D258"/>
<evidence type="ECO:0000256" key="1">
    <source>
        <dbReference type="SAM" id="MobiDB-lite"/>
    </source>
</evidence>
<keyword evidence="2" id="KW-1133">Transmembrane helix</keyword>
<feature type="compositionally biased region" description="Basic and acidic residues" evidence="1">
    <location>
        <begin position="614"/>
        <end position="641"/>
    </location>
</feature>
<feature type="compositionally biased region" description="Acidic residues" evidence="1">
    <location>
        <begin position="582"/>
        <end position="593"/>
    </location>
</feature>
<keyword evidence="2" id="KW-0472">Membrane</keyword>